<dbReference type="InterPro" id="IPR005119">
    <property type="entry name" value="LysR_subst-bd"/>
</dbReference>
<sequence length="342" mass="37946">MYCVSGESITCGIEYGHIPILTKVVYQGFRQRRSLFLEDSGVSCYSVIPMDVRILKYFLAVAKEGNITKAADILHVTQPTLSRQLMDLEQELGTELLVRGKRSVTLTPSGVLFQQRALEMVSLLDKAKRDIAGHNGMVAGTVSIGCVETVASLLLPDVLESFHAQYPAVQYEIYTANGDGIRGRIDSGRINIGILVEPVETAKYDFIPLPFQDTWGVIMRADDPLAKKKSLRVGDILGLPLFVPWRDIVIDEIASWIGGDAKKLNILGYNNLMTNTLPLIERGLGYGVCVGGALSIRPYKNICFVPFSPKRTSGHVLAWKKNRIFNQTESLFLEHIKGNFQK</sequence>
<dbReference type="Pfam" id="PF03466">
    <property type="entry name" value="LysR_substrate"/>
    <property type="match status" value="1"/>
</dbReference>
<accession>A0A7T7XJR4</accession>
<evidence type="ECO:0000256" key="2">
    <source>
        <dbReference type="ARBA" id="ARBA00023015"/>
    </source>
</evidence>
<dbReference type="Gene3D" id="3.40.190.290">
    <property type="match status" value="1"/>
</dbReference>
<dbReference type="SUPFAM" id="SSF53850">
    <property type="entry name" value="Periplasmic binding protein-like II"/>
    <property type="match status" value="1"/>
</dbReference>
<dbReference type="InterPro" id="IPR050950">
    <property type="entry name" value="HTH-type_LysR_regulators"/>
</dbReference>
<organism evidence="6 7">
    <name type="scientific">Breznakiella homolactica</name>
    <dbReference type="NCBI Taxonomy" id="2798577"/>
    <lineage>
        <taxon>Bacteria</taxon>
        <taxon>Pseudomonadati</taxon>
        <taxon>Spirochaetota</taxon>
        <taxon>Spirochaetia</taxon>
        <taxon>Spirochaetales</taxon>
        <taxon>Breznakiellaceae</taxon>
        <taxon>Breznakiella</taxon>
    </lineage>
</organism>
<protein>
    <submittedName>
        <fullName evidence="6">LysR family transcriptional regulator</fullName>
    </submittedName>
</protein>
<evidence type="ECO:0000256" key="4">
    <source>
        <dbReference type="ARBA" id="ARBA00023163"/>
    </source>
</evidence>
<evidence type="ECO:0000313" key="6">
    <source>
        <dbReference type="EMBL" id="QQO07694.1"/>
    </source>
</evidence>
<dbReference type="PANTHER" id="PTHR30419:SF8">
    <property type="entry name" value="NITROGEN ASSIMILATION TRANSCRIPTIONAL ACTIVATOR-RELATED"/>
    <property type="match status" value="1"/>
</dbReference>
<dbReference type="GO" id="GO:0005829">
    <property type="term" value="C:cytosol"/>
    <property type="evidence" value="ECO:0007669"/>
    <property type="project" value="TreeGrafter"/>
</dbReference>
<keyword evidence="2" id="KW-0805">Transcription regulation</keyword>
<comment type="similarity">
    <text evidence="1">Belongs to the LysR transcriptional regulatory family.</text>
</comment>
<dbReference type="InterPro" id="IPR036388">
    <property type="entry name" value="WH-like_DNA-bd_sf"/>
</dbReference>
<name>A0A7T7XJR4_9SPIR</name>
<evidence type="ECO:0000256" key="1">
    <source>
        <dbReference type="ARBA" id="ARBA00009437"/>
    </source>
</evidence>
<dbReference type="InterPro" id="IPR000847">
    <property type="entry name" value="LysR_HTH_N"/>
</dbReference>
<dbReference type="SUPFAM" id="SSF46785">
    <property type="entry name" value="Winged helix' DNA-binding domain"/>
    <property type="match status" value="1"/>
</dbReference>
<evidence type="ECO:0000256" key="3">
    <source>
        <dbReference type="ARBA" id="ARBA00023125"/>
    </source>
</evidence>
<keyword evidence="4" id="KW-0804">Transcription</keyword>
<dbReference type="RefSeq" id="WP_215625000.1">
    <property type="nucleotide sequence ID" value="NZ_CP067089.2"/>
</dbReference>
<dbReference type="GO" id="GO:0003677">
    <property type="term" value="F:DNA binding"/>
    <property type="evidence" value="ECO:0007669"/>
    <property type="project" value="UniProtKB-KW"/>
</dbReference>
<feature type="domain" description="HTH lysR-type" evidence="5">
    <location>
        <begin position="50"/>
        <end position="107"/>
    </location>
</feature>
<evidence type="ECO:0000313" key="7">
    <source>
        <dbReference type="Proteomes" id="UP000595917"/>
    </source>
</evidence>
<dbReference type="GO" id="GO:0003700">
    <property type="term" value="F:DNA-binding transcription factor activity"/>
    <property type="evidence" value="ECO:0007669"/>
    <property type="project" value="InterPro"/>
</dbReference>
<reference evidence="6" key="1">
    <citation type="submission" date="2021-01" db="EMBL/GenBank/DDBJ databases">
        <title>Description of Breznakiella homolactica.</title>
        <authorList>
            <person name="Song Y."/>
            <person name="Brune A."/>
        </authorList>
    </citation>
    <scope>NUCLEOTIDE SEQUENCE</scope>
    <source>
        <strain evidence="6">RmG30</strain>
    </source>
</reference>
<dbReference type="EMBL" id="CP067089">
    <property type="protein sequence ID" value="QQO07694.1"/>
    <property type="molecule type" value="Genomic_DNA"/>
</dbReference>
<keyword evidence="3" id="KW-0238">DNA-binding</keyword>
<dbReference type="Proteomes" id="UP000595917">
    <property type="component" value="Chromosome"/>
</dbReference>
<dbReference type="KEGG" id="bhc:JFL75_12145"/>
<dbReference type="InterPro" id="IPR036390">
    <property type="entry name" value="WH_DNA-bd_sf"/>
</dbReference>
<dbReference type="Pfam" id="PF00126">
    <property type="entry name" value="HTH_1"/>
    <property type="match status" value="1"/>
</dbReference>
<dbReference type="CDD" id="cd05466">
    <property type="entry name" value="PBP2_LTTR_substrate"/>
    <property type="match status" value="1"/>
</dbReference>
<gene>
    <name evidence="6" type="ORF">JFL75_12145</name>
</gene>
<dbReference type="Gene3D" id="1.10.10.10">
    <property type="entry name" value="Winged helix-like DNA-binding domain superfamily/Winged helix DNA-binding domain"/>
    <property type="match status" value="1"/>
</dbReference>
<dbReference type="FunFam" id="1.10.10.10:FF:000001">
    <property type="entry name" value="LysR family transcriptional regulator"/>
    <property type="match status" value="1"/>
</dbReference>
<proteinExistence type="inferred from homology"/>
<dbReference type="PROSITE" id="PS50931">
    <property type="entry name" value="HTH_LYSR"/>
    <property type="match status" value="1"/>
</dbReference>
<dbReference type="AlphaFoldDB" id="A0A7T7XJR4"/>
<dbReference type="PRINTS" id="PR00039">
    <property type="entry name" value="HTHLYSR"/>
</dbReference>
<dbReference type="PANTHER" id="PTHR30419">
    <property type="entry name" value="HTH-TYPE TRANSCRIPTIONAL REGULATOR YBHD"/>
    <property type="match status" value="1"/>
</dbReference>
<evidence type="ECO:0000259" key="5">
    <source>
        <dbReference type="PROSITE" id="PS50931"/>
    </source>
</evidence>
<keyword evidence="7" id="KW-1185">Reference proteome</keyword>